<sequence length="423" mass="48343">MCAQGHHYALVNNVLLSYGPFWDDLITLANDIPLPSWMSVREEIRVLFYRLERTLQTEVAKYIPFESSYHPFQPIPRLNEHPKGDDYARRSHFVTAGYFHAVCCEVEEDIQRFRDYDEYFDESLSDLAREMARLRMLLNIVSTIVLTANENAATEENMRLLDEMNIEIEETEEEFGDAMLEIQEPDVEPQETIEEYLTTDDADDSGISDTSSSSSVESDTPESDTLSTGKKSLSPTSSTSSLEPYVEDDYPLEEDFDGVQLLDEVENHCEGYRHEAAHEDYRALVARLQAPPGFPCSTRIWRLMQEDALNLVGPEPLEEYPFELEAGWKPHACAPADEDEDAEEGGVYVNPYFDSLSPLAEDMSDYPLFHPSETVVDPSEFIGLEPKPSIPYWDEDHMKPLIETMKRNGHDKLVSAIEKTMKH</sequence>
<keyword evidence="1" id="KW-0175">Coiled coil</keyword>
<dbReference type="Proteomes" id="UP000005239">
    <property type="component" value="Unassembled WGS sequence"/>
</dbReference>
<accession>A0A2A6CXA0</accession>
<evidence type="ECO:0000313" key="3">
    <source>
        <dbReference type="EnsemblMetazoa" id="PPA07999.1"/>
    </source>
</evidence>
<feature type="compositionally biased region" description="Low complexity" evidence="2">
    <location>
        <begin position="207"/>
        <end position="242"/>
    </location>
</feature>
<dbReference type="EnsemblMetazoa" id="PPA07999.1">
    <property type="protein sequence ID" value="PPA07999.1"/>
    <property type="gene ID" value="WBGene00097553"/>
</dbReference>
<evidence type="ECO:0000256" key="2">
    <source>
        <dbReference type="SAM" id="MobiDB-lite"/>
    </source>
</evidence>
<evidence type="ECO:0000256" key="1">
    <source>
        <dbReference type="SAM" id="Coils"/>
    </source>
</evidence>
<reference evidence="3" key="2">
    <citation type="submission" date="2022-06" db="UniProtKB">
        <authorList>
            <consortium name="EnsemblMetazoa"/>
        </authorList>
    </citation>
    <scope>IDENTIFICATION</scope>
    <source>
        <strain evidence="3">PS312</strain>
    </source>
</reference>
<feature type="region of interest" description="Disordered" evidence="2">
    <location>
        <begin position="197"/>
        <end position="246"/>
    </location>
</feature>
<keyword evidence="4" id="KW-1185">Reference proteome</keyword>
<name>A0A2A6CXA0_PRIPA</name>
<reference evidence="4" key="1">
    <citation type="journal article" date="2008" name="Nat. Genet.">
        <title>The Pristionchus pacificus genome provides a unique perspective on nematode lifestyle and parasitism.</title>
        <authorList>
            <person name="Dieterich C."/>
            <person name="Clifton S.W."/>
            <person name="Schuster L.N."/>
            <person name="Chinwalla A."/>
            <person name="Delehaunty K."/>
            <person name="Dinkelacker I."/>
            <person name="Fulton L."/>
            <person name="Fulton R."/>
            <person name="Godfrey J."/>
            <person name="Minx P."/>
            <person name="Mitreva M."/>
            <person name="Roeseler W."/>
            <person name="Tian H."/>
            <person name="Witte H."/>
            <person name="Yang S.P."/>
            <person name="Wilson R.K."/>
            <person name="Sommer R.J."/>
        </authorList>
    </citation>
    <scope>NUCLEOTIDE SEQUENCE [LARGE SCALE GENOMIC DNA]</scope>
    <source>
        <strain evidence="4">PS312</strain>
    </source>
</reference>
<dbReference type="AlphaFoldDB" id="A0A2A6CXA0"/>
<protein>
    <submittedName>
        <fullName evidence="3">Uncharacterized protein</fullName>
    </submittedName>
</protein>
<evidence type="ECO:0000313" key="4">
    <source>
        <dbReference type="Proteomes" id="UP000005239"/>
    </source>
</evidence>
<accession>A0A8R1YF72</accession>
<proteinExistence type="predicted"/>
<feature type="compositionally biased region" description="Acidic residues" evidence="2">
    <location>
        <begin position="197"/>
        <end position="206"/>
    </location>
</feature>
<gene>
    <name evidence="3" type="primary">WBGene00097553</name>
</gene>
<feature type="coiled-coil region" evidence="1">
    <location>
        <begin position="154"/>
        <end position="181"/>
    </location>
</feature>
<organism evidence="3 4">
    <name type="scientific">Pristionchus pacificus</name>
    <name type="common">Parasitic nematode worm</name>
    <dbReference type="NCBI Taxonomy" id="54126"/>
    <lineage>
        <taxon>Eukaryota</taxon>
        <taxon>Metazoa</taxon>
        <taxon>Ecdysozoa</taxon>
        <taxon>Nematoda</taxon>
        <taxon>Chromadorea</taxon>
        <taxon>Rhabditida</taxon>
        <taxon>Rhabditina</taxon>
        <taxon>Diplogasteromorpha</taxon>
        <taxon>Diplogasteroidea</taxon>
        <taxon>Neodiplogasteridae</taxon>
        <taxon>Pristionchus</taxon>
    </lineage>
</organism>